<evidence type="ECO:0000259" key="5">
    <source>
        <dbReference type="Pfam" id="PF03088"/>
    </source>
</evidence>
<feature type="transmembrane region" description="Helical" evidence="4">
    <location>
        <begin position="21"/>
        <end position="39"/>
    </location>
</feature>
<sequence length="394" mass="44252">MVDEKKSKAAKPEPVRRSNRAGFFGLLFICAAVYVGYALNASYKVFEVQPFEIKPRPALKGPLALNNRLSQAERLLENKIAGPESIEIHNGKLYTGTIDGKIVEITDGKITDEYKLVSKCSNFDECGRPLGIRHLKGDEFVTADPYRGLLVVDMKKKTHKVILAANALIDGKPMRFADDLDLLDEETVLLSDCTSKWELTKFVNEMFELKPNGRILKVNLRTGGVNIVAKDLYFPNGVQLFPDKKSILIGESTAARLTRIYISGEKVGKKEVFVENLPGFPDNVRLSHDKKTFWVAFFGTRVPDKFSFYDSLIGHPLARRLVLALLDGPILSDIFTSWKQKHAMAIQVDLKGKIVSSLHDPHAKAMVDNTQVTEDSEYIYFGSYHSPYLGRLRK</sequence>
<dbReference type="Pfam" id="PF20067">
    <property type="entry name" value="SSL_N"/>
    <property type="match status" value="1"/>
</dbReference>
<evidence type="ECO:0000256" key="1">
    <source>
        <dbReference type="ARBA" id="ARBA00009191"/>
    </source>
</evidence>
<name>A0A4U5NV48_STECR</name>
<keyword evidence="4" id="KW-0472">Membrane</keyword>
<accession>A0A4U5NV48</accession>
<reference evidence="6 7" key="2">
    <citation type="journal article" date="2019" name="G3 (Bethesda)">
        <title>Hybrid Assembly of the Genome of the Entomopathogenic Nematode Steinernema carpocapsae Identifies the X-Chromosome.</title>
        <authorList>
            <person name="Serra L."/>
            <person name="Macchietto M."/>
            <person name="Macias-Munoz A."/>
            <person name="McGill C.J."/>
            <person name="Rodriguez I.M."/>
            <person name="Rodriguez B."/>
            <person name="Murad R."/>
            <person name="Mortazavi A."/>
        </authorList>
    </citation>
    <scope>NUCLEOTIDE SEQUENCE [LARGE SCALE GENOMIC DNA]</scope>
    <source>
        <strain evidence="6 7">ALL</strain>
    </source>
</reference>
<dbReference type="AlphaFoldDB" id="A0A4U5NV48"/>
<organism evidence="6 7">
    <name type="scientific">Steinernema carpocapsae</name>
    <name type="common">Entomopathogenic nematode</name>
    <dbReference type="NCBI Taxonomy" id="34508"/>
    <lineage>
        <taxon>Eukaryota</taxon>
        <taxon>Metazoa</taxon>
        <taxon>Ecdysozoa</taxon>
        <taxon>Nematoda</taxon>
        <taxon>Chromadorea</taxon>
        <taxon>Rhabditida</taxon>
        <taxon>Tylenchina</taxon>
        <taxon>Panagrolaimomorpha</taxon>
        <taxon>Strongyloidoidea</taxon>
        <taxon>Steinernematidae</taxon>
        <taxon>Steinernema</taxon>
    </lineage>
</organism>
<gene>
    <name evidence="6" type="ORF">L596_011811</name>
</gene>
<keyword evidence="4" id="KW-0812">Transmembrane</keyword>
<dbReference type="OrthoDB" id="5307922at2759"/>
<dbReference type="STRING" id="34508.A0A4U5NV48"/>
<dbReference type="PANTHER" id="PTHR10426">
    <property type="entry name" value="STRICTOSIDINE SYNTHASE-RELATED"/>
    <property type="match status" value="1"/>
</dbReference>
<dbReference type="Gene3D" id="2.120.10.30">
    <property type="entry name" value="TolB, C-terminal domain"/>
    <property type="match status" value="1"/>
</dbReference>
<dbReference type="PANTHER" id="PTHR10426:SF88">
    <property type="entry name" value="ADIPOCYTE PLASMA MEMBRANE-ASSOCIATED PROTEIN HEMOMUCIN-RELATED"/>
    <property type="match status" value="1"/>
</dbReference>
<keyword evidence="3" id="KW-0325">Glycoprotein</keyword>
<proteinExistence type="inferred from homology"/>
<dbReference type="InterPro" id="IPR011042">
    <property type="entry name" value="6-blade_b-propeller_TolB-like"/>
</dbReference>
<evidence type="ECO:0000256" key="3">
    <source>
        <dbReference type="ARBA" id="ARBA00023180"/>
    </source>
</evidence>
<evidence type="ECO:0000256" key="4">
    <source>
        <dbReference type="SAM" id="Phobius"/>
    </source>
</evidence>
<dbReference type="GO" id="GO:0012505">
    <property type="term" value="C:endomembrane system"/>
    <property type="evidence" value="ECO:0007669"/>
    <property type="project" value="TreeGrafter"/>
</dbReference>
<evidence type="ECO:0000313" key="6">
    <source>
        <dbReference type="EMBL" id="TKR87409.1"/>
    </source>
</evidence>
<evidence type="ECO:0000313" key="7">
    <source>
        <dbReference type="Proteomes" id="UP000298663"/>
    </source>
</evidence>
<feature type="domain" description="Strictosidine synthase conserved region" evidence="5">
    <location>
        <begin position="178"/>
        <end position="265"/>
    </location>
</feature>
<keyword evidence="2" id="KW-0597">Phosphoprotein</keyword>
<comment type="similarity">
    <text evidence="1">Belongs to the strictosidine synthase family.</text>
</comment>
<reference evidence="6 7" key="1">
    <citation type="journal article" date="2015" name="Genome Biol.">
        <title>Comparative genomics of Steinernema reveals deeply conserved gene regulatory networks.</title>
        <authorList>
            <person name="Dillman A.R."/>
            <person name="Macchietto M."/>
            <person name="Porter C.F."/>
            <person name="Rogers A."/>
            <person name="Williams B."/>
            <person name="Antoshechkin I."/>
            <person name="Lee M.M."/>
            <person name="Goodwin Z."/>
            <person name="Lu X."/>
            <person name="Lewis E.E."/>
            <person name="Goodrich-Blair H."/>
            <person name="Stock S.P."/>
            <person name="Adams B.J."/>
            <person name="Sternberg P.W."/>
            <person name="Mortazavi A."/>
        </authorList>
    </citation>
    <scope>NUCLEOTIDE SEQUENCE [LARGE SCALE GENOMIC DNA]</scope>
    <source>
        <strain evidence="6 7">ALL</strain>
    </source>
</reference>
<protein>
    <recommendedName>
        <fullName evidence="5">Strictosidine synthase conserved region domain-containing protein</fullName>
    </recommendedName>
</protein>
<keyword evidence="4" id="KW-1133">Transmembrane helix</keyword>
<dbReference type="Proteomes" id="UP000298663">
    <property type="component" value="Unassembled WGS sequence"/>
</dbReference>
<dbReference type="EMBL" id="AZBU02000003">
    <property type="protein sequence ID" value="TKR87409.1"/>
    <property type="molecule type" value="Genomic_DNA"/>
</dbReference>
<keyword evidence="7" id="KW-1185">Reference proteome</keyword>
<dbReference type="Pfam" id="PF03088">
    <property type="entry name" value="Str_synth"/>
    <property type="match status" value="1"/>
</dbReference>
<dbReference type="SUPFAM" id="SSF63829">
    <property type="entry name" value="Calcium-dependent phosphotriesterase"/>
    <property type="match status" value="1"/>
</dbReference>
<dbReference type="InterPro" id="IPR018119">
    <property type="entry name" value="Strictosidine_synth_cons-reg"/>
</dbReference>
<evidence type="ECO:0000256" key="2">
    <source>
        <dbReference type="ARBA" id="ARBA00022553"/>
    </source>
</evidence>
<dbReference type="GO" id="GO:0016787">
    <property type="term" value="F:hydrolase activity"/>
    <property type="evidence" value="ECO:0007669"/>
    <property type="project" value="TreeGrafter"/>
</dbReference>
<comment type="caution">
    <text evidence="6">The sequence shown here is derived from an EMBL/GenBank/DDBJ whole genome shotgun (WGS) entry which is preliminary data.</text>
</comment>